<dbReference type="Proteomes" id="UP000429523">
    <property type="component" value="Unassembled WGS sequence"/>
</dbReference>
<feature type="region of interest" description="Disordered" evidence="2">
    <location>
        <begin position="1"/>
        <end position="95"/>
    </location>
</feature>
<evidence type="ECO:0000256" key="1">
    <source>
        <dbReference type="SAM" id="Coils"/>
    </source>
</evidence>
<gene>
    <name evidence="4" type="ORF">PF009_g22749</name>
</gene>
<keyword evidence="1" id="KW-0175">Coiled coil</keyword>
<name>A0A6A3E0P6_9STRA</name>
<feature type="region of interest" description="Disordered" evidence="2">
    <location>
        <begin position="120"/>
        <end position="154"/>
    </location>
</feature>
<feature type="coiled-coil region" evidence="1">
    <location>
        <begin position="635"/>
        <end position="665"/>
    </location>
</feature>
<feature type="region of interest" description="Disordered" evidence="2">
    <location>
        <begin position="275"/>
        <end position="347"/>
    </location>
</feature>
<evidence type="ECO:0000313" key="4">
    <source>
        <dbReference type="EMBL" id="KAE8927075.1"/>
    </source>
</evidence>
<proteinExistence type="predicted"/>
<dbReference type="PANTHER" id="PTHR33223">
    <property type="entry name" value="CCHC-TYPE DOMAIN-CONTAINING PROTEIN"/>
    <property type="match status" value="1"/>
</dbReference>
<organism evidence="4 5">
    <name type="scientific">Phytophthora fragariae</name>
    <dbReference type="NCBI Taxonomy" id="53985"/>
    <lineage>
        <taxon>Eukaryota</taxon>
        <taxon>Sar</taxon>
        <taxon>Stramenopiles</taxon>
        <taxon>Oomycota</taxon>
        <taxon>Peronosporomycetes</taxon>
        <taxon>Peronosporales</taxon>
        <taxon>Peronosporaceae</taxon>
        <taxon>Phytophthora</taxon>
    </lineage>
</organism>
<dbReference type="EMBL" id="QXGF01001916">
    <property type="protein sequence ID" value="KAE8927075.1"/>
    <property type="molecule type" value="Genomic_DNA"/>
</dbReference>
<dbReference type="Pfam" id="PF03732">
    <property type="entry name" value="Retrotrans_gag"/>
    <property type="match status" value="1"/>
</dbReference>
<dbReference type="AlphaFoldDB" id="A0A6A3E0P6"/>
<evidence type="ECO:0000259" key="3">
    <source>
        <dbReference type="Pfam" id="PF03732"/>
    </source>
</evidence>
<accession>A0A6A3E0P6</accession>
<dbReference type="PANTHER" id="PTHR33223:SF6">
    <property type="entry name" value="CCHC-TYPE DOMAIN-CONTAINING PROTEIN"/>
    <property type="match status" value="1"/>
</dbReference>
<dbReference type="InterPro" id="IPR005162">
    <property type="entry name" value="Retrotrans_gag_dom"/>
</dbReference>
<protein>
    <recommendedName>
        <fullName evidence="3">Retrotransposon gag domain-containing protein</fullName>
    </recommendedName>
</protein>
<sequence>MKSGGTRGDDSTAALITPQLESIAERTVSFDESMNGSDAKDEEMNEDYDDYLEEKAPAPAVVTPETPEDAVMSTGRSGGTRSLSRSLASELDEDAPPVSRNLVDELDDVAGLEPAYEDFEDFENSTEDPKSPVTTAQVTEQTSGNRPPINGDTPAANKVLGRCYEVMKASEWGQIFKPKLIRQAVWADLSYELEHPVTSTTIEQVAKDTVLFFKALGLKTTLQPSPSTLESFLPSEAGAELWKWKKKLRTAFGTTGFNWGNQQLTRVTSAVVDPARIPLPQTPKKTDREDSSRQSNGGVFSKYAERSPYFQDSHMVTPQSTARVERTPRATENSRSIGGTKRSTGRVPFRRFQADDDSSDGDEEFTGDGGAQVGEYMRQIQEVTESELLNSTPRIEVATHRPLGQIRSFSGHRNKSENSMQWLRAFVYEMKGTRASPNEWCMPFELSLRDGALHWYRQLPKKTKRTWSQLSEAFIKYYCSQFSQSAETRYYSAKREDKEHVCDYLNRLNGYARNAGIQFENGGRKARDHVKRFLETCGDSELVKSSEPRSFIAPWNGSADDLESRCDPVLASFRLGIGEFQASYKGKLGFAPAACIAISSLRRHIIFSCPTYAVDSGAALLVKDGCLVGIHLETINALREEMDRKKVIKDRLNDVEESLDNLVRSGLAQGCSGLLVHEFKNAVSE</sequence>
<feature type="domain" description="Retrotransposon gag" evidence="3">
    <location>
        <begin position="444"/>
        <end position="517"/>
    </location>
</feature>
<feature type="compositionally biased region" description="Acidic residues" evidence="2">
    <location>
        <begin position="40"/>
        <end position="52"/>
    </location>
</feature>
<evidence type="ECO:0000313" key="5">
    <source>
        <dbReference type="Proteomes" id="UP000429523"/>
    </source>
</evidence>
<feature type="compositionally biased region" description="Low complexity" evidence="2">
    <location>
        <begin position="73"/>
        <end position="87"/>
    </location>
</feature>
<feature type="compositionally biased region" description="Polar residues" evidence="2">
    <location>
        <begin position="132"/>
        <end position="145"/>
    </location>
</feature>
<evidence type="ECO:0000256" key="2">
    <source>
        <dbReference type="SAM" id="MobiDB-lite"/>
    </source>
</evidence>
<reference evidence="4 5" key="1">
    <citation type="submission" date="2018-08" db="EMBL/GenBank/DDBJ databases">
        <title>Genomic investigation of the strawberry pathogen Phytophthora fragariae indicates pathogenicity is determined by transcriptional variation in three key races.</title>
        <authorList>
            <person name="Adams T.M."/>
            <person name="Armitage A.D."/>
            <person name="Sobczyk M.K."/>
            <person name="Bates H.J."/>
            <person name="Dunwell J.M."/>
            <person name="Nellist C.F."/>
            <person name="Harrison R.J."/>
        </authorList>
    </citation>
    <scope>NUCLEOTIDE SEQUENCE [LARGE SCALE GENOMIC DNA]</scope>
    <source>
        <strain evidence="4 5">NOV-9</strain>
    </source>
</reference>
<comment type="caution">
    <text evidence="4">The sequence shown here is derived from an EMBL/GenBank/DDBJ whole genome shotgun (WGS) entry which is preliminary data.</text>
</comment>